<dbReference type="PANTHER" id="PTHR10622">
    <property type="entry name" value="HET DOMAIN-CONTAINING PROTEIN"/>
    <property type="match status" value="1"/>
</dbReference>
<dbReference type="Pfam" id="PF26640">
    <property type="entry name" value="DUF8212"/>
    <property type="match status" value="1"/>
</dbReference>
<protein>
    <recommendedName>
        <fullName evidence="1">DUF8212 domain-containing protein</fullName>
    </recommendedName>
</protein>
<organism evidence="2 3">
    <name type="scientific">Apodospora peruviana</name>
    <dbReference type="NCBI Taxonomy" id="516989"/>
    <lineage>
        <taxon>Eukaryota</taxon>
        <taxon>Fungi</taxon>
        <taxon>Dikarya</taxon>
        <taxon>Ascomycota</taxon>
        <taxon>Pezizomycotina</taxon>
        <taxon>Sordariomycetes</taxon>
        <taxon>Sordariomycetidae</taxon>
        <taxon>Sordariales</taxon>
        <taxon>Lasiosphaeriaceae</taxon>
        <taxon>Apodospora</taxon>
    </lineage>
</organism>
<accession>A0AAE0MA63</accession>
<dbReference type="Proteomes" id="UP001283341">
    <property type="component" value="Unassembled WGS sequence"/>
</dbReference>
<keyword evidence="3" id="KW-1185">Reference proteome</keyword>
<proteinExistence type="predicted"/>
<evidence type="ECO:0000313" key="3">
    <source>
        <dbReference type="Proteomes" id="UP001283341"/>
    </source>
</evidence>
<sequence length="402" mass="45164">MTQKVPSVPAPLAPPVIRPPRYAILSHTWGDGEISFDDITHHHSKFGESRWFTRGWTLQELLAPKKVRFYSKDWKFLGTKADLKSLISSITRIPEEVLAGEECQPPARNIGELFSWASRQNTAVVVDIAYALLGLLDINMPLLYGEGGKAFVRLQEELLKRYDDESIFAWEAPPNDARVKPYFRLLSPSVAYFDASRRLLVPRIRTRLSNDNPIIQSSKGISICLPRVDSDPYSGIYLALLDSRIDGSNEEDLQPAIKIQHLVGNQYARVDVHHLHDVGLWRLATSGLLANLNSLSNCPMVFPAQPQPPKPVSGFILRKKQKKTAVLRYLSKLLTSTLKVGGLKSEKDISFTTSTIEYCGESPITPVSHHSEFSPFVLGYLKRVSLKRSSLKKNGCRDQFTL</sequence>
<dbReference type="EMBL" id="JAUEDM010000002">
    <property type="protein sequence ID" value="KAK3325022.1"/>
    <property type="molecule type" value="Genomic_DNA"/>
</dbReference>
<gene>
    <name evidence="2" type="ORF">B0H66DRAFT_615418</name>
</gene>
<comment type="caution">
    <text evidence="2">The sequence shown here is derived from an EMBL/GenBank/DDBJ whole genome shotgun (WGS) entry which is preliminary data.</text>
</comment>
<dbReference type="AlphaFoldDB" id="A0AAE0MA63"/>
<reference evidence="2" key="2">
    <citation type="submission" date="2023-06" db="EMBL/GenBank/DDBJ databases">
        <authorList>
            <consortium name="Lawrence Berkeley National Laboratory"/>
            <person name="Haridas S."/>
            <person name="Hensen N."/>
            <person name="Bonometti L."/>
            <person name="Westerberg I."/>
            <person name="Brannstrom I.O."/>
            <person name="Guillou S."/>
            <person name="Cros-Aarteil S."/>
            <person name="Calhoun S."/>
            <person name="Kuo A."/>
            <person name="Mondo S."/>
            <person name="Pangilinan J."/>
            <person name="Riley R."/>
            <person name="Labutti K."/>
            <person name="Andreopoulos B."/>
            <person name="Lipzen A."/>
            <person name="Chen C."/>
            <person name="Yanf M."/>
            <person name="Daum C."/>
            <person name="Ng V."/>
            <person name="Clum A."/>
            <person name="Steindorff A."/>
            <person name="Ohm R."/>
            <person name="Martin F."/>
            <person name="Silar P."/>
            <person name="Natvig D."/>
            <person name="Lalanne C."/>
            <person name="Gautier V."/>
            <person name="Ament-Velasquez S.L."/>
            <person name="Kruys A."/>
            <person name="Hutchinson M.I."/>
            <person name="Powell A.J."/>
            <person name="Barry K."/>
            <person name="Miller A.N."/>
            <person name="Grigoriev I.V."/>
            <person name="Debuchy R."/>
            <person name="Gladieux P."/>
            <person name="Thoren M.H."/>
            <person name="Johannesson H."/>
        </authorList>
    </citation>
    <scope>NUCLEOTIDE SEQUENCE</scope>
    <source>
        <strain evidence="2">CBS 118394</strain>
    </source>
</reference>
<dbReference type="InterPro" id="IPR058525">
    <property type="entry name" value="DUF8212"/>
</dbReference>
<evidence type="ECO:0000259" key="1">
    <source>
        <dbReference type="Pfam" id="PF26640"/>
    </source>
</evidence>
<feature type="domain" description="DUF8212" evidence="1">
    <location>
        <begin position="149"/>
        <end position="173"/>
    </location>
</feature>
<dbReference type="PANTHER" id="PTHR10622:SF10">
    <property type="entry name" value="HET DOMAIN-CONTAINING PROTEIN"/>
    <property type="match status" value="1"/>
</dbReference>
<evidence type="ECO:0000313" key="2">
    <source>
        <dbReference type="EMBL" id="KAK3325022.1"/>
    </source>
</evidence>
<reference evidence="2" key="1">
    <citation type="journal article" date="2023" name="Mol. Phylogenet. Evol.">
        <title>Genome-scale phylogeny and comparative genomics of the fungal order Sordariales.</title>
        <authorList>
            <person name="Hensen N."/>
            <person name="Bonometti L."/>
            <person name="Westerberg I."/>
            <person name="Brannstrom I.O."/>
            <person name="Guillou S."/>
            <person name="Cros-Aarteil S."/>
            <person name="Calhoun S."/>
            <person name="Haridas S."/>
            <person name="Kuo A."/>
            <person name="Mondo S."/>
            <person name="Pangilinan J."/>
            <person name="Riley R."/>
            <person name="LaButti K."/>
            <person name="Andreopoulos B."/>
            <person name="Lipzen A."/>
            <person name="Chen C."/>
            <person name="Yan M."/>
            <person name="Daum C."/>
            <person name="Ng V."/>
            <person name="Clum A."/>
            <person name="Steindorff A."/>
            <person name="Ohm R.A."/>
            <person name="Martin F."/>
            <person name="Silar P."/>
            <person name="Natvig D.O."/>
            <person name="Lalanne C."/>
            <person name="Gautier V."/>
            <person name="Ament-Velasquez S.L."/>
            <person name="Kruys A."/>
            <person name="Hutchinson M.I."/>
            <person name="Powell A.J."/>
            <person name="Barry K."/>
            <person name="Miller A.N."/>
            <person name="Grigoriev I.V."/>
            <person name="Debuchy R."/>
            <person name="Gladieux P."/>
            <person name="Hiltunen Thoren M."/>
            <person name="Johannesson H."/>
        </authorList>
    </citation>
    <scope>NUCLEOTIDE SEQUENCE</scope>
    <source>
        <strain evidence="2">CBS 118394</strain>
    </source>
</reference>
<name>A0AAE0MA63_9PEZI</name>